<feature type="compositionally biased region" description="Pro residues" evidence="1">
    <location>
        <begin position="83"/>
        <end position="93"/>
    </location>
</feature>
<dbReference type="RefSeq" id="WP_146524573.1">
    <property type="nucleotide sequence ID" value="NZ_SJPV01000001.1"/>
</dbReference>
<gene>
    <name evidence="3" type="ORF">Poly41_08240</name>
</gene>
<organism evidence="3 4">
    <name type="scientific">Novipirellula artificiosorum</name>
    <dbReference type="NCBI Taxonomy" id="2528016"/>
    <lineage>
        <taxon>Bacteria</taxon>
        <taxon>Pseudomonadati</taxon>
        <taxon>Planctomycetota</taxon>
        <taxon>Planctomycetia</taxon>
        <taxon>Pirellulales</taxon>
        <taxon>Pirellulaceae</taxon>
        <taxon>Novipirellula</taxon>
    </lineage>
</organism>
<dbReference type="Proteomes" id="UP000319143">
    <property type="component" value="Unassembled WGS sequence"/>
</dbReference>
<keyword evidence="4" id="KW-1185">Reference proteome</keyword>
<feature type="region of interest" description="Disordered" evidence="1">
    <location>
        <begin position="73"/>
        <end position="155"/>
    </location>
</feature>
<feature type="chain" id="PRO_5023014742" evidence="2">
    <location>
        <begin position="25"/>
        <end position="196"/>
    </location>
</feature>
<dbReference type="AlphaFoldDB" id="A0A5C6E3H5"/>
<reference evidence="3 4" key="1">
    <citation type="submission" date="2019-02" db="EMBL/GenBank/DDBJ databases">
        <title>Deep-cultivation of Planctomycetes and their phenomic and genomic characterization uncovers novel biology.</title>
        <authorList>
            <person name="Wiegand S."/>
            <person name="Jogler M."/>
            <person name="Boedeker C."/>
            <person name="Pinto D."/>
            <person name="Vollmers J."/>
            <person name="Rivas-Marin E."/>
            <person name="Kohn T."/>
            <person name="Peeters S.H."/>
            <person name="Heuer A."/>
            <person name="Rast P."/>
            <person name="Oberbeckmann S."/>
            <person name="Bunk B."/>
            <person name="Jeske O."/>
            <person name="Meyerdierks A."/>
            <person name="Storesund J.E."/>
            <person name="Kallscheuer N."/>
            <person name="Luecker S."/>
            <person name="Lage O.M."/>
            <person name="Pohl T."/>
            <person name="Merkel B.J."/>
            <person name="Hornburger P."/>
            <person name="Mueller R.-W."/>
            <person name="Bruemmer F."/>
            <person name="Labrenz M."/>
            <person name="Spormann A.M."/>
            <person name="Op Den Camp H."/>
            <person name="Overmann J."/>
            <person name="Amann R."/>
            <person name="Jetten M.S.M."/>
            <person name="Mascher T."/>
            <person name="Medema M.H."/>
            <person name="Devos D.P."/>
            <person name="Kaster A.-K."/>
            <person name="Ovreas L."/>
            <person name="Rohde M."/>
            <person name="Galperin M.Y."/>
            <person name="Jogler C."/>
        </authorList>
    </citation>
    <scope>NUCLEOTIDE SEQUENCE [LARGE SCALE GENOMIC DNA]</scope>
    <source>
        <strain evidence="3 4">Poly41</strain>
    </source>
</reference>
<name>A0A5C6E3H5_9BACT</name>
<sequence length="196" mass="21597" precursor="true">MLIRPIAFTLASIVVSLLAHTAFADDSPVSPIPDLPGNPHPVLQADPTRNHAPVTMQSLLARINKLEQRLAELESERAQPRRAAPPLPGPPSMPGARSQRPETPNLEPPNSAYPTPRLAPQAPQPPQSDPRYFNATPLPVPPQPTPYDAPNMPTPNGFPRPNTSVPNSWQRFQFNGQWFYIVPVDQTDGRFGNHLR</sequence>
<proteinExistence type="predicted"/>
<evidence type="ECO:0000256" key="1">
    <source>
        <dbReference type="SAM" id="MobiDB-lite"/>
    </source>
</evidence>
<comment type="caution">
    <text evidence="3">The sequence shown here is derived from an EMBL/GenBank/DDBJ whole genome shotgun (WGS) entry which is preliminary data.</text>
</comment>
<protein>
    <submittedName>
        <fullName evidence="3">Uncharacterized protein</fullName>
    </submittedName>
</protein>
<evidence type="ECO:0000313" key="3">
    <source>
        <dbReference type="EMBL" id="TWU42527.1"/>
    </source>
</evidence>
<accession>A0A5C6E3H5</accession>
<keyword evidence="2" id="KW-0732">Signal</keyword>
<dbReference type="EMBL" id="SJPV01000001">
    <property type="protein sequence ID" value="TWU42527.1"/>
    <property type="molecule type" value="Genomic_DNA"/>
</dbReference>
<feature type="compositionally biased region" description="Pro residues" evidence="1">
    <location>
        <begin position="138"/>
        <end position="155"/>
    </location>
</feature>
<feature type="signal peptide" evidence="2">
    <location>
        <begin position="1"/>
        <end position="24"/>
    </location>
</feature>
<evidence type="ECO:0000256" key="2">
    <source>
        <dbReference type="SAM" id="SignalP"/>
    </source>
</evidence>
<evidence type="ECO:0000313" key="4">
    <source>
        <dbReference type="Proteomes" id="UP000319143"/>
    </source>
</evidence>